<dbReference type="AlphaFoldDB" id="C6HLP3"/>
<dbReference type="EMBL" id="GG692430">
    <property type="protein sequence ID" value="EER39180.1"/>
    <property type="molecule type" value="Genomic_DNA"/>
</dbReference>
<evidence type="ECO:0000313" key="2">
    <source>
        <dbReference type="Proteomes" id="UP000002624"/>
    </source>
</evidence>
<accession>C6HLP3</accession>
<proteinExistence type="predicted"/>
<name>C6HLP3_AJECH</name>
<gene>
    <name evidence="1" type="ORF">HCDG_07124</name>
</gene>
<dbReference type="Proteomes" id="UP000002624">
    <property type="component" value="Unassembled WGS sequence"/>
</dbReference>
<dbReference type="HOGENOM" id="CLU_2903657_0_0_1"/>
<sequence>MGEAVDMSAEARIGDHVAKSNPMALQYSKSCQAERKGRSKSTALWYMDPAPMLTKAPSWQTK</sequence>
<reference evidence="2" key="1">
    <citation type="submission" date="2009-05" db="EMBL/GenBank/DDBJ databases">
        <title>The genome sequence of Ajellomyces capsulatus strain H143.</title>
        <authorList>
            <person name="Champion M."/>
            <person name="Cuomo C.A."/>
            <person name="Ma L.-J."/>
            <person name="Henn M.R."/>
            <person name="Sil A."/>
            <person name="Goldman B."/>
            <person name="Young S.K."/>
            <person name="Kodira C.D."/>
            <person name="Zeng Q."/>
            <person name="Koehrsen M."/>
            <person name="Alvarado L."/>
            <person name="Berlin A.M."/>
            <person name="Borenstein D."/>
            <person name="Chen Z."/>
            <person name="Engels R."/>
            <person name="Freedman E."/>
            <person name="Gellesch M."/>
            <person name="Goldberg J."/>
            <person name="Griggs A."/>
            <person name="Gujja S."/>
            <person name="Heiman D.I."/>
            <person name="Hepburn T.A."/>
            <person name="Howarth C."/>
            <person name="Jen D."/>
            <person name="Larson L."/>
            <person name="Lewis B."/>
            <person name="Mehta T."/>
            <person name="Park D."/>
            <person name="Pearson M."/>
            <person name="Roberts A."/>
            <person name="Saif S."/>
            <person name="Shea T.D."/>
            <person name="Shenoy N."/>
            <person name="Sisk P."/>
            <person name="Stolte C."/>
            <person name="Sykes S."/>
            <person name="Walk T."/>
            <person name="White J."/>
            <person name="Yandava C."/>
            <person name="Klein B."/>
            <person name="McEwen J.G."/>
            <person name="Puccia R."/>
            <person name="Goldman G.H."/>
            <person name="Felipe M.S."/>
            <person name="Nino-Vega G."/>
            <person name="San-Blas G."/>
            <person name="Taylor J.W."/>
            <person name="Mendoza L."/>
            <person name="Galagan J.E."/>
            <person name="Nusbaum C."/>
            <person name="Birren B.W."/>
        </authorList>
    </citation>
    <scope>NUCLEOTIDE SEQUENCE [LARGE SCALE GENOMIC DNA]</scope>
    <source>
        <strain evidence="2">H143</strain>
    </source>
</reference>
<evidence type="ECO:0000313" key="1">
    <source>
        <dbReference type="EMBL" id="EER39180.1"/>
    </source>
</evidence>
<dbReference type="VEuPathDB" id="FungiDB:HCDG_07124"/>
<organism evidence="1 2">
    <name type="scientific">Ajellomyces capsulatus (strain H143)</name>
    <name type="common">Darling's disease fungus</name>
    <name type="synonym">Histoplasma capsulatum</name>
    <dbReference type="NCBI Taxonomy" id="544712"/>
    <lineage>
        <taxon>Eukaryota</taxon>
        <taxon>Fungi</taxon>
        <taxon>Dikarya</taxon>
        <taxon>Ascomycota</taxon>
        <taxon>Pezizomycotina</taxon>
        <taxon>Eurotiomycetes</taxon>
        <taxon>Eurotiomycetidae</taxon>
        <taxon>Onygenales</taxon>
        <taxon>Ajellomycetaceae</taxon>
        <taxon>Histoplasma</taxon>
    </lineage>
</organism>
<protein>
    <submittedName>
        <fullName evidence="1">Uncharacterized protein</fullName>
    </submittedName>
</protein>